<evidence type="ECO:0000256" key="1">
    <source>
        <dbReference type="SAM" id="Phobius"/>
    </source>
</evidence>
<organism evidence="2 3">
    <name type="scientific">Bartonella taylorii</name>
    <dbReference type="NCBI Taxonomy" id="33046"/>
    <lineage>
        <taxon>Bacteria</taxon>
        <taxon>Pseudomonadati</taxon>
        <taxon>Pseudomonadota</taxon>
        <taxon>Alphaproteobacteria</taxon>
        <taxon>Hyphomicrobiales</taxon>
        <taxon>Bartonellaceae</taxon>
        <taxon>Bartonella</taxon>
    </lineage>
</organism>
<feature type="transmembrane region" description="Helical" evidence="1">
    <location>
        <begin position="33"/>
        <end position="50"/>
    </location>
</feature>
<dbReference type="Proteomes" id="UP001056980">
    <property type="component" value="Chromosome"/>
</dbReference>
<name>A0A9Q8YXF9_BARTA</name>
<proteinExistence type="predicted"/>
<evidence type="ECO:0000313" key="2">
    <source>
        <dbReference type="EMBL" id="USP02376.1"/>
    </source>
</evidence>
<protein>
    <submittedName>
        <fullName evidence="2">Conjugal transfer protein</fullName>
    </submittedName>
</protein>
<dbReference type="KEGG" id="btay:LAJ60_05710"/>
<reference evidence="2" key="1">
    <citation type="journal article" date="2022" name="Proc. Natl. Acad. Sci. U.S.A.">
        <title>Identification of the Bartonella autotransporter CFA as a protective antigen and hypervariable target of neutralizing antibodies in mice.</title>
        <authorList>
            <person name="Siewert L.K."/>
            <person name="Korotaev A."/>
            <person name="Sedzicki J."/>
            <person name="Fromm K."/>
            <person name="Pinschewer D.D."/>
            <person name="Dehio C."/>
        </authorList>
    </citation>
    <scope>NUCLEOTIDE SEQUENCE</scope>
    <source>
        <strain evidence="2">IBS296</strain>
    </source>
</reference>
<keyword evidence="1" id="KW-1133">Transmembrane helix</keyword>
<gene>
    <name evidence="2" type="ORF">LAJ60_05710</name>
</gene>
<dbReference type="AlphaFoldDB" id="A0A9Q8YXF9"/>
<dbReference type="EMBL" id="CP083444">
    <property type="protein sequence ID" value="USP02376.1"/>
    <property type="molecule type" value="Genomic_DNA"/>
</dbReference>
<sequence>MQQWEDVVYLNFSHNRNKNMKQLNTFQTKIENVSNKICVVFITPILFLATQPTYAQEKTNEVDVFIGMQYGLSIIIPIAAAIVLLFLLLLWVFRLIARATFARWAFSVVIAGAAFYLSHILFHIS</sequence>
<evidence type="ECO:0000313" key="3">
    <source>
        <dbReference type="Proteomes" id="UP001056980"/>
    </source>
</evidence>
<keyword evidence="1" id="KW-0472">Membrane</keyword>
<feature type="transmembrane region" description="Helical" evidence="1">
    <location>
        <begin position="104"/>
        <end position="124"/>
    </location>
</feature>
<accession>A0A9Q8YXF9</accession>
<keyword evidence="1" id="KW-0812">Transmembrane</keyword>
<feature type="transmembrane region" description="Helical" evidence="1">
    <location>
        <begin position="70"/>
        <end position="92"/>
    </location>
</feature>